<feature type="signal peptide" evidence="7">
    <location>
        <begin position="1"/>
        <end position="22"/>
    </location>
</feature>
<dbReference type="RefSeq" id="WP_094377992.1">
    <property type="nucleotide sequence ID" value="NZ_NOKA02000080.1"/>
</dbReference>
<dbReference type="Gene3D" id="3.40.190.10">
    <property type="entry name" value="Periplasmic binding protein-like II"/>
    <property type="match status" value="1"/>
</dbReference>
<dbReference type="Proteomes" id="UP000247523">
    <property type="component" value="Unassembled WGS sequence"/>
</dbReference>
<dbReference type="Pfam" id="PF01547">
    <property type="entry name" value="SBP_bac_1"/>
    <property type="match status" value="1"/>
</dbReference>
<proteinExistence type="predicted"/>
<keyword evidence="4" id="KW-0564">Palmitate</keyword>
<dbReference type="PROSITE" id="PS51257">
    <property type="entry name" value="PROKAR_LIPOPROTEIN"/>
    <property type="match status" value="1"/>
</dbReference>
<feature type="chain" id="PRO_5038223314" evidence="7">
    <location>
        <begin position="23"/>
        <end position="451"/>
    </location>
</feature>
<accession>A0A255I9X9</accession>
<evidence type="ECO:0000256" key="2">
    <source>
        <dbReference type="ARBA" id="ARBA00022729"/>
    </source>
</evidence>
<keyword evidence="3" id="KW-0472">Membrane</keyword>
<evidence type="ECO:0000256" key="3">
    <source>
        <dbReference type="ARBA" id="ARBA00023136"/>
    </source>
</evidence>
<reference evidence="9" key="3">
    <citation type="submission" date="2018-07" db="EMBL/GenBank/DDBJ databases">
        <authorList>
            <person name="Quirk P.G."/>
            <person name="Krulwich T.A."/>
        </authorList>
    </citation>
    <scope>NUCLEOTIDE SEQUENCE</scope>
    <source>
        <strain evidence="9">CCRI-19302</strain>
    </source>
</reference>
<feature type="region of interest" description="Disordered" evidence="6">
    <location>
        <begin position="23"/>
        <end position="48"/>
    </location>
</feature>
<comment type="caution">
    <text evidence="8">The sequence shown here is derived from an EMBL/GenBank/DDBJ whole genome shotgun (WGS) entry which is preliminary data.</text>
</comment>
<dbReference type="InterPro" id="IPR050490">
    <property type="entry name" value="Bact_solute-bd_prot1"/>
</dbReference>
<dbReference type="EMBL" id="NOKA02000080">
    <property type="protein sequence ID" value="RDY28640.1"/>
    <property type="molecule type" value="Genomic_DNA"/>
</dbReference>
<reference evidence="8 11" key="2">
    <citation type="submission" date="2018-05" db="EMBL/GenBank/DDBJ databases">
        <title>Genomic Encyclopedia of Type Strains, Phase IV (KMG-IV): sequencing the most valuable type-strain genomes for metagenomic binning, comparative biology and taxonomic classification.</title>
        <authorList>
            <person name="Goeker M."/>
        </authorList>
    </citation>
    <scope>NUCLEOTIDE SEQUENCE [LARGE SCALE GENOMIC DNA]</scope>
    <source>
        <strain evidence="8 11">DSM 28816</strain>
    </source>
</reference>
<keyword evidence="2 7" id="KW-0732">Signal</keyword>
<dbReference type="PANTHER" id="PTHR43649">
    <property type="entry name" value="ARABINOSE-BINDING PROTEIN-RELATED"/>
    <property type="match status" value="1"/>
</dbReference>
<dbReference type="OrthoDB" id="362670at2"/>
<dbReference type="InterPro" id="IPR006059">
    <property type="entry name" value="SBP"/>
</dbReference>
<sequence>MKRKIISILLAASMVASLGLTGCGNSSSTKTSDTTQSTDKTDTTKDTTAATDGDKVTINWAIWDKDSSTYWTKLKEGFEEENPNITVELTDLGATDYNTVLATQLSGSGSTFDVVSIKDTACYSTLIEKNALEPLNDYITTEGIDLSQYNGITDQIKANDVLYELPFRNDTWVVYYNKDLFDAAGIDYPTNDMTFAEYDKLARSLSSNEFGKQVYGAHYHTWRSTIQLFGALDGTDILGGNYDFLKPYYETVLSEQADGVCQDYATLSTASLHYSNAFSQGNVAMLNIGSWFISTLITKLNAGEYDSSLCGNWGIVQYPHPEGVEAGTTIGTVTGIAVTSASEKKDAAWKFVQFASSEEGAKIVAETGSMPAIVTSEISAILASVPGFPLDQNSKEALTPTKVYMDIPYSKHSAEIDAVLSTYHKDIMNGDISVDDGIAKMNEDVQKVLAQ</sequence>
<gene>
    <name evidence="8" type="ORF">C8E03_12028</name>
    <name evidence="9" type="ORF">CG710_019335</name>
</gene>
<keyword evidence="1" id="KW-1003">Cell membrane</keyword>
<evidence type="ECO:0000256" key="5">
    <source>
        <dbReference type="ARBA" id="ARBA00023288"/>
    </source>
</evidence>
<dbReference type="PANTHER" id="PTHR43649:SF33">
    <property type="entry name" value="POLYGALACTURONAN_RHAMNOGALACTURONAN-BINDING PROTEIN YTCQ"/>
    <property type="match status" value="1"/>
</dbReference>
<keyword evidence="10" id="KW-1185">Reference proteome</keyword>
<evidence type="ECO:0000313" key="11">
    <source>
        <dbReference type="Proteomes" id="UP000247523"/>
    </source>
</evidence>
<dbReference type="AlphaFoldDB" id="A0A255I9X9"/>
<protein>
    <submittedName>
        <fullName evidence="8">Carbohydrate ABC transporter substrate-binding protein (CUT1 family)</fullName>
    </submittedName>
    <submittedName>
        <fullName evidence="9">Sugar ABC transporter substrate-binding protein</fullName>
    </submittedName>
</protein>
<evidence type="ECO:0000313" key="9">
    <source>
        <dbReference type="EMBL" id="RDY28640.1"/>
    </source>
</evidence>
<evidence type="ECO:0000256" key="4">
    <source>
        <dbReference type="ARBA" id="ARBA00023139"/>
    </source>
</evidence>
<feature type="compositionally biased region" description="Low complexity" evidence="6">
    <location>
        <begin position="26"/>
        <end position="38"/>
    </location>
</feature>
<keyword evidence="5" id="KW-0449">Lipoprotein</keyword>
<dbReference type="EMBL" id="QICS01000020">
    <property type="protein sequence ID" value="PXV85056.1"/>
    <property type="molecule type" value="Genomic_DNA"/>
</dbReference>
<dbReference type="Proteomes" id="UP000216411">
    <property type="component" value="Unassembled WGS sequence"/>
</dbReference>
<evidence type="ECO:0000313" key="8">
    <source>
        <dbReference type="EMBL" id="PXV85056.1"/>
    </source>
</evidence>
<evidence type="ECO:0000256" key="7">
    <source>
        <dbReference type="SAM" id="SignalP"/>
    </source>
</evidence>
<organism evidence="8 11">
    <name type="scientific">Lachnotalea glycerini</name>
    <dbReference type="NCBI Taxonomy" id="1763509"/>
    <lineage>
        <taxon>Bacteria</taxon>
        <taxon>Bacillati</taxon>
        <taxon>Bacillota</taxon>
        <taxon>Clostridia</taxon>
        <taxon>Lachnospirales</taxon>
        <taxon>Lachnospiraceae</taxon>
        <taxon>Lachnotalea</taxon>
    </lineage>
</organism>
<dbReference type="CDD" id="cd13585">
    <property type="entry name" value="PBP2_TMBP_like"/>
    <property type="match status" value="1"/>
</dbReference>
<name>A0A255I9X9_9FIRM</name>
<dbReference type="SUPFAM" id="SSF53850">
    <property type="entry name" value="Periplasmic binding protein-like II"/>
    <property type="match status" value="1"/>
</dbReference>
<evidence type="ECO:0000256" key="1">
    <source>
        <dbReference type="ARBA" id="ARBA00022475"/>
    </source>
</evidence>
<reference evidence="9 10" key="1">
    <citation type="journal article" date="2017" name="Genome Announc.">
        <title>Draft Genome Sequence of a Sporulating and Motile Strain of Lachnotalea glycerini Isolated from Water in Quebec City, Canada.</title>
        <authorList>
            <person name="Maheux A.F."/>
            <person name="Boudreau D.K."/>
            <person name="Berube E."/>
            <person name="Boissinot M."/>
            <person name="Raymond F."/>
            <person name="Brodeur S."/>
            <person name="Corbeil J."/>
            <person name="Isabel S."/>
            <person name="Omar R.F."/>
            <person name="Bergeron M.G."/>
        </authorList>
    </citation>
    <scope>NUCLEOTIDE SEQUENCE [LARGE SCALE GENOMIC DNA]</scope>
    <source>
        <strain evidence="9 10">CCRI-19302</strain>
    </source>
</reference>
<evidence type="ECO:0000313" key="10">
    <source>
        <dbReference type="Proteomes" id="UP000216411"/>
    </source>
</evidence>
<evidence type="ECO:0000256" key="6">
    <source>
        <dbReference type="SAM" id="MobiDB-lite"/>
    </source>
</evidence>